<proteinExistence type="predicted"/>
<name>A0A7W7T4G5_9PSEU</name>
<dbReference type="AlphaFoldDB" id="A0A7W7T4G5"/>
<protein>
    <submittedName>
        <fullName evidence="1">Uncharacterized protein</fullName>
    </submittedName>
</protein>
<dbReference type="Proteomes" id="UP000542674">
    <property type="component" value="Unassembled WGS sequence"/>
</dbReference>
<evidence type="ECO:0000313" key="1">
    <source>
        <dbReference type="EMBL" id="MBB4966398.1"/>
    </source>
</evidence>
<reference evidence="1 2" key="1">
    <citation type="submission" date="2020-08" db="EMBL/GenBank/DDBJ databases">
        <title>Sequencing the genomes of 1000 actinobacteria strains.</title>
        <authorList>
            <person name="Klenk H.-P."/>
        </authorList>
    </citation>
    <scope>NUCLEOTIDE SEQUENCE [LARGE SCALE GENOMIC DNA]</scope>
    <source>
        <strain evidence="1 2">DSM 45084</strain>
    </source>
</reference>
<sequence>MDSRSLHTAARRHLAACHDDVVRHGESMGVRSPHGRYRVEHERAFPLDVLAAEIPHEVERLDPDDLPEPRALAAALTAAAFRAPTHGTDRVAVAAEEAERLLFREAVRDWSTSDEPVAPLPYRRVLSVEEFSLWTDRLVSRWGLRDQVWYPIVDDPPADVLVLRVEAMWDGPGEELVLRALRGLGSGRVVELDEGNRSDGRVIDLDLFVPWYEGVEKVWCDETLDWICFASHESTVAFGGTLADALIASWPDIDRWRCTGWNR</sequence>
<gene>
    <name evidence="1" type="ORF">F4559_003757</name>
</gene>
<accession>A0A7W7T4G5</accession>
<dbReference type="RefSeq" id="WP_184670358.1">
    <property type="nucleotide sequence ID" value="NZ_BAABAI010000026.1"/>
</dbReference>
<keyword evidence="2" id="KW-1185">Reference proteome</keyword>
<evidence type="ECO:0000313" key="2">
    <source>
        <dbReference type="Proteomes" id="UP000542674"/>
    </source>
</evidence>
<organism evidence="1 2">
    <name type="scientific">Saccharothrix violaceirubra</name>
    <dbReference type="NCBI Taxonomy" id="413306"/>
    <lineage>
        <taxon>Bacteria</taxon>
        <taxon>Bacillati</taxon>
        <taxon>Actinomycetota</taxon>
        <taxon>Actinomycetes</taxon>
        <taxon>Pseudonocardiales</taxon>
        <taxon>Pseudonocardiaceae</taxon>
        <taxon>Saccharothrix</taxon>
    </lineage>
</organism>
<comment type="caution">
    <text evidence="1">The sequence shown here is derived from an EMBL/GenBank/DDBJ whole genome shotgun (WGS) entry which is preliminary data.</text>
</comment>
<dbReference type="EMBL" id="JACHJS010000001">
    <property type="protein sequence ID" value="MBB4966398.1"/>
    <property type="molecule type" value="Genomic_DNA"/>
</dbReference>